<keyword evidence="4" id="KW-1185">Reference proteome</keyword>
<dbReference type="EMBL" id="CP026721">
    <property type="protein sequence ID" value="QAV33323.1"/>
    <property type="molecule type" value="Genomic_DNA"/>
</dbReference>
<dbReference type="Gene3D" id="3.40.50.300">
    <property type="entry name" value="P-loop containing nucleotide triphosphate hydrolases"/>
    <property type="match status" value="1"/>
</dbReference>
<keyword evidence="1" id="KW-0315">Glutamine amidotransferase</keyword>
<evidence type="ECO:0000313" key="3">
    <source>
        <dbReference type="EMBL" id="QAV33323.1"/>
    </source>
</evidence>
<dbReference type="InterPro" id="IPR027417">
    <property type="entry name" value="P-loop_NTPase"/>
</dbReference>
<name>A0ABX5QSF5_9BACT</name>
<evidence type="ECO:0000256" key="1">
    <source>
        <dbReference type="ARBA" id="ARBA00022962"/>
    </source>
</evidence>
<dbReference type="PANTHER" id="PTHR21343:SF1">
    <property type="entry name" value="COBYRIC ACID SYNTHASE"/>
    <property type="match status" value="1"/>
</dbReference>
<dbReference type="PANTHER" id="PTHR21343">
    <property type="entry name" value="DETHIOBIOTIN SYNTHETASE"/>
    <property type="match status" value="1"/>
</dbReference>
<sequence length="280" mass="31488">MHLMVLGTMSNVGKSTLAMVLCRYFTKKGLDVVPFKSQNISRKFIPVNNGRIATAQYLQALSCEKEPSVEYNPILLIPENNGVEVYFTGEFIGHLGSEKYMYESKERLLAKVLEILKNLSENHDLVIIEGAGAAIEPNLKDTEIVNMRIATSVAANVILIADISKGGAFAQVVGTLELMSPDERKLVKGFLFNKFFGDKSLLKDAPNELAKKYSIEYFGTIPYFENKIPDEDVIDTKQGEFNLENKKALMEEIDRITEFVVDQIDISKIEKIVYEELSMK</sequence>
<evidence type="ECO:0000259" key="2">
    <source>
        <dbReference type="Pfam" id="PF01656"/>
    </source>
</evidence>
<protein>
    <submittedName>
        <fullName evidence="3">Cobyric acid synthase</fullName>
    </submittedName>
</protein>
<dbReference type="Pfam" id="PF01656">
    <property type="entry name" value="CbiA"/>
    <property type="match status" value="1"/>
</dbReference>
<accession>A0ABX5QSF5</accession>
<reference evidence="3 4" key="1">
    <citation type="submission" date="2018-01" db="EMBL/GenBank/DDBJ databases">
        <title>The whole genome sequencing and assembly of Fervidobacterium changbaicum CBS-1 strain.</title>
        <authorList>
            <person name="Kim J.-Y."/>
            <person name="Park M.-K."/>
            <person name="Yi H."/>
            <person name="Bahn Y.-S."/>
            <person name="Kim J.F."/>
            <person name="Lee D.-W."/>
        </authorList>
    </citation>
    <scope>NUCLEOTIDE SEQUENCE [LARGE SCALE GENOMIC DNA]</scope>
    <source>
        <strain evidence="3 4">CBS-1</strain>
    </source>
</reference>
<dbReference type="NCBIfam" id="NF001989">
    <property type="entry name" value="PRK00784.1"/>
    <property type="match status" value="1"/>
</dbReference>
<evidence type="ECO:0000313" key="4">
    <source>
        <dbReference type="Proteomes" id="UP000288947"/>
    </source>
</evidence>
<dbReference type="InterPro" id="IPR002586">
    <property type="entry name" value="CobQ/CobB/MinD/ParA_Nub-bd_dom"/>
</dbReference>
<gene>
    <name evidence="3" type="ORF">CBS1_06030</name>
</gene>
<feature type="domain" description="CobQ/CobB/MinD/ParA nucleotide binding" evidence="2">
    <location>
        <begin position="3"/>
        <end position="225"/>
    </location>
</feature>
<organism evidence="3 4">
    <name type="scientific">Fervidobacterium changbaicum</name>
    <dbReference type="NCBI Taxonomy" id="310769"/>
    <lineage>
        <taxon>Bacteria</taxon>
        <taxon>Thermotogati</taxon>
        <taxon>Thermotogota</taxon>
        <taxon>Thermotogae</taxon>
        <taxon>Thermotogales</taxon>
        <taxon>Fervidobacteriaceae</taxon>
        <taxon>Fervidobacterium</taxon>
    </lineage>
</organism>
<dbReference type="SUPFAM" id="SSF52540">
    <property type="entry name" value="P-loop containing nucleoside triphosphate hydrolases"/>
    <property type="match status" value="1"/>
</dbReference>
<dbReference type="Proteomes" id="UP000288947">
    <property type="component" value="Chromosome"/>
</dbReference>
<proteinExistence type="predicted"/>